<feature type="chain" id="PRO_5011568833" description="Tat (Twin-arginine translocation) pathway signal sequence" evidence="1">
    <location>
        <begin position="22"/>
        <end position="181"/>
    </location>
</feature>
<sequence>MMKRAGLVLVATALIGVGAGAAGSTAAPTPALLDSPDARVASAVQLPQGHRVVARFHAKGVQTYTCTAGAWKGLEPAATLADRLGRSVGLHSRGPVWVSTVDGSAVEAAPVDGARNDVTGAVPELLLQAKTTRGTGVFAGVSYVQRLATKGGLAPAGGCTTEGEQTSTPYEALYTFAAPAR</sequence>
<dbReference type="PANTHER" id="PTHR35567:SF1">
    <property type="entry name" value="CONSERVED FUNGAL PROTEIN (AFU_ORTHOLOGUE AFUA_1G14230)"/>
    <property type="match status" value="1"/>
</dbReference>
<reference evidence="3" key="1">
    <citation type="submission" date="2016-10" db="EMBL/GenBank/DDBJ databases">
        <authorList>
            <person name="Varghese N."/>
            <person name="Submissions S."/>
        </authorList>
    </citation>
    <scope>NUCLEOTIDE SEQUENCE [LARGE SCALE GENOMIC DNA]</scope>
    <source>
        <strain evidence="3">CGMCC 4.3506</strain>
    </source>
</reference>
<dbReference type="PANTHER" id="PTHR35567">
    <property type="entry name" value="MALATE DEHYDROGENASE (AFU_ORTHOLOGUE AFUA_2G13800)"/>
    <property type="match status" value="1"/>
</dbReference>
<proteinExistence type="predicted"/>
<dbReference type="Pfam" id="PF11937">
    <property type="entry name" value="DUF3455"/>
    <property type="match status" value="1"/>
</dbReference>
<feature type="signal peptide" evidence="1">
    <location>
        <begin position="1"/>
        <end position="21"/>
    </location>
</feature>
<dbReference type="STRING" id="200378.SAMN05216553_10228"/>
<dbReference type="AlphaFoldDB" id="A0A1G7LZS9"/>
<dbReference type="InterPro" id="IPR021851">
    <property type="entry name" value="DUF3455"/>
</dbReference>
<organism evidence="2 3">
    <name type="scientific">Lentzea fradiae</name>
    <dbReference type="NCBI Taxonomy" id="200378"/>
    <lineage>
        <taxon>Bacteria</taxon>
        <taxon>Bacillati</taxon>
        <taxon>Actinomycetota</taxon>
        <taxon>Actinomycetes</taxon>
        <taxon>Pseudonocardiales</taxon>
        <taxon>Pseudonocardiaceae</taxon>
        <taxon>Lentzea</taxon>
    </lineage>
</organism>
<name>A0A1G7LZS9_9PSEU</name>
<accession>A0A1G7LZS9</accession>
<dbReference type="RefSeq" id="WP_245743596.1">
    <property type="nucleotide sequence ID" value="NZ_FNCC01000002.1"/>
</dbReference>
<dbReference type="Proteomes" id="UP000199623">
    <property type="component" value="Unassembled WGS sequence"/>
</dbReference>
<keyword evidence="1" id="KW-0732">Signal</keyword>
<evidence type="ECO:0000313" key="2">
    <source>
        <dbReference type="EMBL" id="SDF55042.1"/>
    </source>
</evidence>
<evidence type="ECO:0008006" key="4">
    <source>
        <dbReference type="Google" id="ProtNLM"/>
    </source>
</evidence>
<protein>
    <recommendedName>
        <fullName evidence="4">Tat (Twin-arginine translocation) pathway signal sequence</fullName>
    </recommendedName>
</protein>
<evidence type="ECO:0000256" key="1">
    <source>
        <dbReference type="SAM" id="SignalP"/>
    </source>
</evidence>
<dbReference type="EMBL" id="FNCC01000002">
    <property type="protein sequence ID" value="SDF55042.1"/>
    <property type="molecule type" value="Genomic_DNA"/>
</dbReference>
<keyword evidence="3" id="KW-1185">Reference proteome</keyword>
<evidence type="ECO:0000313" key="3">
    <source>
        <dbReference type="Proteomes" id="UP000199623"/>
    </source>
</evidence>
<gene>
    <name evidence="2" type="ORF">SAMN05216553_10228</name>
</gene>